<dbReference type="RefSeq" id="WP_379719169.1">
    <property type="nucleotide sequence ID" value="NZ_JBHSMS010000026.1"/>
</dbReference>
<protein>
    <submittedName>
        <fullName evidence="1">Uncharacterized protein</fullName>
    </submittedName>
</protein>
<accession>A0ABW0PG70</accession>
<evidence type="ECO:0000313" key="2">
    <source>
        <dbReference type="Proteomes" id="UP001596031"/>
    </source>
</evidence>
<organism evidence="1 2">
    <name type="scientific">Massilia jejuensis</name>
    <dbReference type="NCBI Taxonomy" id="648894"/>
    <lineage>
        <taxon>Bacteria</taxon>
        <taxon>Pseudomonadati</taxon>
        <taxon>Pseudomonadota</taxon>
        <taxon>Betaproteobacteria</taxon>
        <taxon>Burkholderiales</taxon>
        <taxon>Oxalobacteraceae</taxon>
        <taxon>Telluria group</taxon>
        <taxon>Massilia</taxon>
    </lineage>
</organism>
<evidence type="ECO:0000313" key="1">
    <source>
        <dbReference type="EMBL" id="MFC5511031.1"/>
    </source>
</evidence>
<sequence length="143" mass="15379">MFTIPDTPPNITSISFEVFRAGAARPEPKVFLYDPEENVTGLSLNDPSLDCNQFLQTLVKDASVTSARTSISFDHSVRPLLPIPGEGKCPQIESIGALIGLMVGIMKDSGEFTDSTPDNELMLHLAALTGRTLDLPDAPAPRP</sequence>
<dbReference type="EMBL" id="JBHSMS010000026">
    <property type="protein sequence ID" value="MFC5511031.1"/>
    <property type="molecule type" value="Genomic_DNA"/>
</dbReference>
<comment type="caution">
    <text evidence="1">The sequence shown here is derived from an EMBL/GenBank/DDBJ whole genome shotgun (WGS) entry which is preliminary data.</text>
</comment>
<keyword evidence="2" id="KW-1185">Reference proteome</keyword>
<reference evidence="2" key="1">
    <citation type="journal article" date="2019" name="Int. J. Syst. Evol. Microbiol.">
        <title>The Global Catalogue of Microorganisms (GCM) 10K type strain sequencing project: providing services to taxonomists for standard genome sequencing and annotation.</title>
        <authorList>
            <consortium name="The Broad Institute Genomics Platform"/>
            <consortium name="The Broad Institute Genome Sequencing Center for Infectious Disease"/>
            <person name="Wu L."/>
            <person name="Ma J."/>
        </authorList>
    </citation>
    <scope>NUCLEOTIDE SEQUENCE [LARGE SCALE GENOMIC DNA]</scope>
    <source>
        <strain evidence="2">CCUG 38813</strain>
    </source>
</reference>
<proteinExistence type="predicted"/>
<dbReference type="Proteomes" id="UP001596031">
    <property type="component" value="Unassembled WGS sequence"/>
</dbReference>
<name>A0ABW0PG70_9BURK</name>
<gene>
    <name evidence="1" type="ORF">ACFPOU_07820</name>
</gene>